<reference evidence="3 4" key="1">
    <citation type="submission" date="2019-06" db="EMBL/GenBank/DDBJ databases">
        <title>A large-scale integrated study on North Sea by COGITO (Coastal Microbe Genomic &amp; Taxonomic Observatory).</title>
        <authorList>
            <person name="Teeling H."/>
        </authorList>
    </citation>
    <scope>NUCLEOTIDE SEQUENCE [LARGE SCALE GENOMIC DNA]</scope>
    <source>
        <strain evidence="3 4">MAR_2009_79</strain>
    </source>
</reference>
<dbReference type="RefSeq" id="WP_142188677.1">
    <property type="nucleotide sequence ID" value="NZ_VHIF01000001.1"/>
</dbReference>
<keyword evidence="1" id="KW-0812">Transmembrane</keyword>
<feature type="transmembrane region" description="Helical" evidence="1">
    <location>
        <begin position="65"/>
        <end position="89"/>
    </location>
</feature>
<keyword evidence="4" id="KW-1185">Reference proteome</keyword>
<feature type="transmembrane region" description="Helical" evidence="1">
    <location>
        <begin position="6"/>
        <end position="27"/>
    </location>
</feature>
<evidence type="ECO:0000259" key="2">
    <source>
        <dbReference type="Pfam" id="PF18167"/>
    </source>
</evidence>
<dbReference type="Pfam" id="PF18167">
    <property type="entry name" value="Sa_NUDIX"/>
    <property type="match status" value="1"/>
</dbReference>
<protein>
    <recommendedName>
        <fullName evidence="2">CD-NTase-associated protein 16 NUDIX domain-containing protein</fullName>
    </recommendedName>
</protein>
<sequence length="275" mass="32601">MRSIKHRFFGYFLAIIISIAYLIYRYFILENVTDFHREILVTTAIGLIMTAFAGIYEIAKNNGKYFWLTIKCWLFIPNKLVYVSLSYLIRIKLPGTERYLLVKGSKINQYQPVGGVYKLVGNKNIYKDWQASVKPDSKNPKDLRFFIKAKYLPDVLRWFKSGKDREVGIWREFQEELIDSGVLKSDNFKSIRAEYLYSKENLLSEQTRFKNETYHSLVYNIFNIELNEKQLQELTNLEQNKLFTKKYAFVTEDEICKECFNNSKIKIGQHTKHII</sequence>
<evidence type="ECO:0000313" key="3">
    <source>
        <dbReference type="EMBL" id="TQO36469.1"/>
    </source>
</evidence>
<gene>
    <name evidence="3" type="ORF">GQ41_1047</name>
</gene>
<keyword evidence="1" id="KW-1133">Transmembrane helix</keyword>
<dbReference type="Proteomes" id="UP000315363">
    <property type="component" value="Unassembled WGS sequence"/>
</dbReference>
<evidence type="ECO:0000256" key="1">
    <source>
        <dbReference type="SAM" id="Phobius"/>
    </source>
</evidence>
<proteinExistence type="predicted"/>
<evidence type="ECO:0000313" key="4">
    <source>
        <dbReference type="Proteomes" id="UP000315363"/>
    </source>
</evidence>
<accession>A0ABY3A6Y0</accession>
<keyword evidence="1" id="KW-0472">Membrane</keyword>
<dbReference type="EMBL" id="VHIF01000001">
    <property type="protein sequence ID" value="TQO36469.1"/>
    <property type="molecule type" value="Genomic_DNA"/>
</dbReference>
<comment type="caution">
    <text evidence="3">The sequence shown here is derived from an EMBL/GenBank/DDBJ whole genome shotgun (WGS) entry which is preliminary data.</text>
</comment>
<dbReference type="InterPro" id="IPR040829">
    <property type="entry name" value="Cap16_NUDIX"/>
</dbReference>
<feature type="domain" description="CD-NTase-associated protein 16 NUDIX" evidence="2">
    <location>
        <begin position="81"/>
        <end position="275"/>
    </location>
</feature>
<feature type="transmembrane region" description="Helical" evidence="1">
    <location>
        <begin position="39"/>
        <end position="59"/>
    </location>
</feature>
<organism evidence="3 4">
    <name type="scientific">Arenibacter algicola</name>
    <dbReference type="NCBI Taxonomy" id="616991"/>
    <lineage>
        <taxon>Bacteria</taxon>
        <taxon>Pseudomonadati</taxon>
        <taxon>Bacteroidota</taxon>
        <taxon>Flavobacteriia</taxon>
        <taxon>Flavobacteriales</taxon>
        <taxon>Flavobacteriaceae</taxon>
        <taxon>Arenibacter</taxon>
    </lineage>
</organism>
<name>A0ABY3A6Y0_9FLAO</name>